<feature type="compositionally biased region" description="Basic residues" evidence="1">
    <location>
        <begin position="27"/>
        <end position="36"/>
    </location>
</feature>
<feature type="compositionally biased region" description="Basic and acidic residues" evidence="1">
    <location>
        <begin position="8"/>
        <end position="18"/>
    </location>
</feature>
<organism evidence="2 3">
    <name type="scientific">Aegilops tauschii subsp. strangulata</name>
    <name type="common">Goatgrass</name>
    <dbReference type="NCBI Taxonomy" id="200361"/>
    <lineage>
        <taxon>Eukaryota</taxon>
        <taxon>Viridiplantae</taxon>
        <taxon>Streptophyta</taxon>
        <taxon>Embryophyta</taxon>
        <taxon>Tracheophyta</taxon>
        <taxon>Spermatophyta</taxon>
        <taxon>Magnoliopsida</taxon>
        <taxon>Liliopsida</taxon>
        <taxon>Poales</taxon>
        <taxon>Poaceae</taxon>
        <taxon>BOP clade</taxon>
        <taxon>Pooideae</taxon>
        <taxon>Triticodae</taxon>
        <taxon>Triticeae</taxon>
        <taxon>Triticinae</taxon>
        <taxon>Aegilops</taxon>
    </lineage>
</organism>
<evidence type="ECO:0000256" key="1">
    <source>
        <dbReference type="SAM" id="MobiDB-lite"/>
    </source>
</evidence>
<name>A0A453R1Q4_AEGTS</name>
<protein>
    <submittedName>
        <fullName evidence="2">Uncharacterized protein</fullName>
    </submittedName>
</protein>
<dbReference type="Gramene" id="AET7Gv20433200.33">
    <property type="protein sequence ID" value="AET7Gv20433200.33"/>
    <property type="gene ID" value="AET7Gv20433200"/>
</dbReference>
<evidence type="ECO:0000313" key="2">
    <source>
        <dbReference type="EnsemblPlants" id="AET7Gv20433200.33"/>
    </source>
</evidence>
<keyword evidence="3" id="KW-1185">Reference proteome</keyword>
<reference evidence="2" key="4">
    <citation type="submission" date="2019-03" db="UniProtKB">
        <authorList>
            <consortium name="EnsemblPlants"/>
        </authorList>
    </citation>
    <scope>IDENTIFICATION</scope>
</reference>
<reference evidence="2" key="3">
    <citation type="journal article" date="2017" name="Nature">
        <title>Genome sequence of the progenitor of the wheat D genome Aegilops tauschii.</title>
        <authorList>
            <person name="Luo M.C."/>
            <person name="Gu Y.Q."/>
            <person name="Puiu D."/>
            <person name="Wang H."/>
            <person name="Twardziok S.O."/>
            <person name="Deal K.R."/>
            <person name="Huo N."/>
            <person name="Zhu T."/>
            <person name="Wang L."/>
            <person name="Wang Y."/>
            <person name="McGuire P.E."/>
            <person name="Liu S."/>
            <person name="Long H."/>
            <person name="Ramasamy R.K."/>
            <person name="Rodriguez J.C."/>
            <person name="Van S.L."/>
            <person name="Yuan L."/>
            <person name="Wang Z."/>
            <person name="Xia Z."/>
            <person name="Xiao L."/>
            <person name="Anderson O.D."/>
            <person name="Ouyang S."/>
            <person name="Liang Y."/>
            <person name="Zimin A.V."/>
            <person name="Pertea G."/>
            <person name="Qi P."/>
            <person name="Bennetzen J.L."/>
            <person name="Dai X."/>
            <person name="Dawson M.W."/>
            <person name="Muller H.G."/>
            <person name="Kugler K."/>
            <person name="Rivarola-Duarte L."/>
            <person name="Spannagl M."/>
            <person name="Mayer K.F.X."/>
            <person name="Lu F.H."/>
            <person name="Bevan M.W."/>
            <person name="Leroy P."/>
            <person name="Li P."/>
            <person name="You F.M."/>
            <person name="Sun Q."/>
            <person name="Liu Z."/>
            <person name="Lyons E."/>
            <person name="Wicker T."/>
            <person name="Salzberg S.L."/>
            <person name="Devos K.M."/>
            <person name="Dvorak J."/>
        </authorList>
    </citation>
    <scope>NUCLEOTIDE SEQUENCE [LARGE SCALE GENOMIC DNA]</scope>
    <source>
        <strain evidence="2">cv. AL8/78</strain>
    </source>
</reference>
<feature type="region of interest" description="Disordered" evidence="1">
    <location>
        <begin position="1"/>
        <end position="39"/>
    </location>
</feature>
<reference evidence="3" key="1">
    <citation type="journal article" date="2014" name="Science">
        <title>Ancient hybridizations among the ancestral genomes of bread wheat.</title>
        <authorList>
            <consortium name="International Wheat Genome Sequencing Consortium,"/>
            <person name="Marcussen T."/>
            <person name="Sandve S.R."/>
            <person name="Heier L."/>
            <person name="Spannagl M."/>
            <person name="Pfeifer M."/>
            <person name="Jakobsen K.S."/>
            <person name="Wulff B.B."/>
            <person name="Steuernagel B."/>
            <person name="Mayer K.F."/>
            <person name="Olsen O.A."/>
        </authorList>
    </citation>
    <scope>NUCLEOTIDE SEQUENCE [LARGE SCALE GENOMIC DNA]</scope>
    <source>
        <strain evidence="3">cv. AL8/78</strain>
    </source>
</reference>
<dbReference type="Proteomes" id="UP000015105">
    <property type="component" value="Chromosome 7D"/>
</dbReference>
<reference evidence="2" key="5">
    <citation type="journal article" date="2021" name="G3 (Bethesda)">
        <title>Aegilops tauschii genome assembly Aet v5.0 features greater sequence contiguity and improved annotation.</title>
        <authorList>
            <person name="Wang L."/>
            <person name="Zhu T."/>
            <person name="Rodriguez J.C."/>
            <person name="Deal K.R."/>
            <person name="Dubcovsky J."/>
            <person name="McGuire P.E."/>
            <person name="Lux T."/>
            <person name="Spannagl M."/>
            <person name="Mayer K.F.X."/>
            <person name="Baldrich P."/>
            <person name="Meyers B.C."/>
            <person name="Huo N."/>
            <person name="Gu Y.Q."/>
            <person name="Zhou H."/>
            <person name="Devos K.M."/>
            <person name="Bennetzen J.L."/>
            <person name="Unver T."/>
            <person name="Budak H."/>
            <person name="Gulick P.J."/>
            <person name="Galiba G."/>
            <person name="Kalapos B."/>
            <person name="Nelson D.R."/>
            <person name="Li P."/>
            <person name="You F.M."/>
            <person name="Luo M.C."/>
            <person name="Dvorak J."/>
        </authorList>
    </citation>
    <scope>NUCLEOTIDE SEQUENCE [LARGE SCALE GENOMIC DNA]</scope>
    <source>
        <strain evidence="2">cv. AL8/78</strain>
    </source>
</reference>
<dbReference type="EnsemblPlants" id="AET7Gv20433200.33">
    <property type="protein sequence ID" value="AET7Gv20433200.33"/>
    <property type="gene ID" value="AET7Gv20433200"/>
</dbReference>
<sequence length="103" mass="11303">ASPWNEKASNKRPEDRWRPPLNPKRPSEKKKLRALHSKVAGPLADLTACRRAGSTRISHHATPSDSNLPLRLTDLASPSQAHQLGHAASHRDPAPSREPSIQS</sequence>
<accession>A0A453R1Q4</accession>
<proteinExistence type="predicted"/>
<feature type="region of interest" description="Disordered" evidence="1">
    <location>
        <begin position="53"/>
        <end position="103"/>
    </location>
</feature>
<dbReference type="AlphaFoldDB" id="A0A453R1Q4"/>
<reference evidence="3" key="2">
    <citation type="journal article" date="2017" name="Nat. Plants">
        <title>The Aegilops tauschii genome reveals multiple impacts of transposons.</title>
        <authorList>
            <person name="Zhao G."/>
            <person name="Zou C."/>
            <person name="Li K."/>
            <person name="Wang K."/>
            <person name="Li T."/>
            <person name="Gao L."/>
            <person name="Zhang X."/>
            <person name="Wang H."/>
            <person name="Yang Z."/>
            <person name="Liu X."/>
            <person name="Jiang W."/>
            <person name="Mao L."/>
            <person name="Kong X."/>
            <person name="Jiao Y."/>
            <person name="Jia J."/>
        </authorList>
    </citation>
    <scope>NUCLEOTIDE SEQUENCE [LARGE SCALE GENOMIC DNA]</scope>
    <source>
        <strain evidence="3">cv. AL8/78</strain>
    </source>
</reference>
<evidence type="ECO:0000313" key="3">
    <source>
        <dbReference type="Proteomes" id="UP000015105"/>
    </source>
</evidence>